<dbReference type="InterPro" id="IPR035513">
    <property type="entry name" value="Invertase/methylesterase_inhib"/>
</dbReference>
<keyword evidence="6" id="KW-1185">Reference proteome</keyword>
<evidence type="ECO:0000259" key="5">
    <source>
        <dbReference type="SMART" id="SM00856"/>
    </source>
</evidence>
<gene>
    <name evidence="8" type="primary">LOC109132214</name>
    <name evidence="7" type="synonym">LOC104765570</name>
</gene>
<dbReference type="Proteomes" id="UP000694864">
    <property type="component" value="Chromosome 19"/>
</dbReference>
<organism evidence="6 8">
    <name type="scientific">Camelina sativa</name>
    <name type="common">False flax</name>
    <name type="synonym">Myagrum sativum</name>
    <dbReference type="NCBI Taxonomy" id="90675"/>
    <lineage>
        <taxon>Eukaryota</taxon>
        <taxon>Viridiplantae</taxon>
        <taxon>Streptophyta</taxon>
        <taxon>Embryophyta</taxon>
        <taxon>Tracheophyta</taxon>
        <taxon>Spermatophyta</taxon>
        <taxon>Magnoliopsida</taxon>
        <taxon>eudicotyledons</taxon>
        <taxon>Gunneridae</taxon>
        <taxon>Pentapetalae</taxon>
        <taxon>rosids</taxon>
        <taxon>malvids</taxon>
        <taxon>Brassicales</taxon>
        <taxon>Brassicaceae</taxon>
        <taxon>Camelineae</taxon>
        <taxon>Camelina</taxon>
    </lineage>
</organism>
<dbReference type="CDD" id="cd15797">
    <property type="entry name" value="PMEI"/>
    <property type="match status" value="1"/>
</dbReference>
<reference evidence="6" key="1">
    <citation type="journal article" date="1997" name="Nucleic Acids Res.">
        <title>tRNAscan-SE: a program for improved detection of transfer RNA genes in genomic sequence.</title>
        <authorList>
            <person name="Lowe T.M."/>
            <person name="Eddy S.R."/>
        </authorList>
    </citation>
    <scope>NUCLEOTIDE SEQUENCE [LARGE SCALE GENOMIC DNA]</scope>
    <source>
        <strain evidence="6">r\DH55</strain>
    </source>
</reference>
<evidence type="ECO:0000256" key="3">
    <source>
        <dbReference type="ARBA" id="ARBA00038471"/>
    </source>
</evidence>
<dbReference type="GeneID" id="109132214"/>
<evidence type="ECO:0000313" key="6">
    <source>
        <dbReference type="Proteomes" id="UP000694864"/>
    </source>
</evidence>
<proteinExistence type="inferred from homology"/>
<evidence type="ECO:0000313" key="7">
    <source>
        <dbReference type="RefSeq" id="XP_010487598.1"/>
    </source>
</evidence>
<accession>A0ABM1RJ36</accession>
<dbReference type="SMART" id="SM00856">
    <property type="entry name" value="PMEI"/>
    <property type="match status" value="1"/>
</dbReference>
<reference evidence="7 8" key="3">
    <citation type="submission" date="2025-05" db="UniProtKB">
        <authorList>
            <consortium name="RefSeq"/>
        </authorList>
    </citation>
    <scope>IDENTIFICATION</scope>
    <source>
        <tissue evidence="7 8">Leaf</tissue>
    </source>
</reference>
<comment type="similarity">
    <text evidence="3">Belongs to the PMEI family.</text>
</comment>
<dbReference type="RefSeq" id="XP_010487598.1">
    <property type="nucleotide sequence ID" value="XM_010489296.2"/>
</dbReference>
<evidence type="ECO:0000256" key="1">
    <source>
        <dbReference type="ARBA" id="ARBA00022729"/>
    </source>
</evidence>
<dbReference type="PANTHER" id="PTHR36710:SF4">
    <property type="entry name" value="PLANT INVERTASE_PECTIN METHYLESTERASE INHIBITOR SUPERFAMILY PROTEIN"/>
    <property type="match status" value="1"/>
</dbReference>
<dbReference type="InterPro" id="IPR052421">
    <property type="entry name" value="PCW_Enzyme_Inhibitor"/>
</dbReference>
<feature type="signal peptide" evidence="4">
    <location>
        <begin position="1"/>
        <end position="39"/>
    </location>
</feature>
<evidence type="ECO:0000313" key="8">
    <source>
        <dbReference type="RefSeq" id="XP_019099024.1"/>
    </source>
</evidence>
<dbReference type="GeneID" id="104765570"/>
<dbReference type="Gene3D" id="1.20.140.40">
    <property type="entry name" value="Invertase/pectin methylesterase inhibitor family protein"/>
    <property type="match status" value="1"/>
</dbReference>
<evidence type="ECO:0000256" key="2">
    <source>
        <dbReference type="ARBA" id="ARBA00023157"/>
    </source>
</evidence>
<reference evidence="6" key="2">
    <citation type="journal article" date="2014" name="Nat. Commun.">
        <title>The emerging biofuel crop Camelina sativa retains a highly undifferentiated hexaploid genome structure.</title>
        <authorList>
            <person name="Kagale S."/>
            <person name="Koh C."/>
            <person name="Nixon J."/>
            <person name="Bollina V."/>
            <person name="Clarke W.E."/>
            <person name="Tuteja R."/>
            <person name="Spillane C."/>
            <person name="Robinson S.J."/>
            <person name="Links M.G."/>
            <person name="Clarke C."/>
            <person name="Higgins E.E."/>
            <person name="Huebert T."/>
            <person name="Sharpe A.G."/>
            <person name="Parkin I.A."/>
        </authorList>
    </citation>
    <scope>NUCLEOTIDE SEQUENCE [LARGE SCALE GENOMIC DNA]</scope>
    <source>
        <strain evidence="6">r\DH55</strain>
    </source>
</reference>
<dbReference type="PANTHER" id="PTHR36710">
    <property type="entry name" value="PECTINESTERASE INHIBITOR-LIKE"/>
    <property type="match status" value="1"/>
</dbReference>
<feature type="chain" id="PRO_5045023074" evidence="4">
    <location>
        <begin position="40"/>
        <end position="198"/>
    </location>
</feature>
<name>A0ABM1RJ36_CAMSA</name>
<sequence>MHFQHISTSKTMAFPGLKRNLLSVLPLLLLLSITPLSSSFSPSDKVTKELLTELCSQPTINTNFCFFWLTTDPKTLTVDVNGLLDLVMRRSYYLGYNNLMMMKGLARTTTDSKLKKSYGSCITHYESAVKLNAEAIGFVSSKNYLLTSQSAAKAFVIIAVCEAVLTGRKNVPAYVPERNIVYNRMCNIGRVFADVLRS</sequence>
<evidence type="ECO:0000256" key="4">
    <source>
        <dbReference type="SAM" id="SignalP"/>
    </source>
</evidence>
<protein>
    <submittedName>
        <fullName evidence="7 8">Pectinesterase inhibitor 2-like</fullName>
    </submittedName>
</protein>
<keyword evidence="1 4" id="KW-0732">Signal</keyword>
<dbReference type="InterPro" id="IPR006501">
    <property type="entry name" value="Pectinesterase_inhib_dom"/>
</dbReference>
<dbReference type="Proteomes" id="UP000694864">
    <property type="component" value="Chromosome 1"/>
</dbReference>
<dbReference type="InterPro" id="IPR034086">
    <property type="entry name" value="PMEI_plant"/>
</dbReference>
<dbReference type="NCBIfam" id="TIGR01614">
    <property type="entry name" value="PME_inhib"/>
    <property type="match status" value="1"/>
</dbReference>
<dbReference type="RefSeq" id="XP_019099024.1">
    <property type="nucleotide sequence ID" value="XM_019243479.1"/>
</dbReference>
<keyword evidence="2" id="KW-1015">Disulfide bond</keyword>
<feature type="domain" description="Pectinesterase inhibitor" evidence="5">
    <location>
        <begin position="46"/>
        <end position="192"/>
    </location>
</feature>
<dbReference type="SUPFAM" id="SSF101148">
    <property type="entry name" value="Plant invertase/pectin methylesterase inhibitor"/>
    <property type="match status" value="1"/>
</dbReference>